<accession>A0A4R6Y2Q2</accession>
<proteinExistence type="inferred from homology"/>
<keyword evidence="15" id="KW-1185">Reference proteome</keyword>
<sequence length="318" mass="36285">MGDVTENSNLPKAVFLMGPTAAGKTDAAILLHQEYQGDIISVDSALVYKGMDIGTAKPDAETRKQAPHALVDVCETWEPYSAANFCHDAINLMQQSVDNQRIPLLAGGTMMYYNALQNGLSQLPEADPKTREQIQSMADNLGWEHVHEQLAAVDPESAARIHPNDPQRINRAYEVYLLTGQTMSTWYELDQGQKLKYNSLKIIISPEDRSILHERIAMRFKLMLKQGFLDEMRTLMAHPRNHDELPSMRSVGYRQAWEHLEGKTSKEDFIFKGIVATRQLAKRQLTWLRKEENAIWLDPMKPDYLSVLKQHVDEFLHN</sequence>
<evidence type="ECO:0000256" key="4">
    <source>
        <dbReference type="ARBA" id="ARBA00022679"/>
    </source>
</evidence>
<dbReference type="Gene3D" id="1.10.20.140">
    <property type="match status" value="1"/>
</dbReference>
<evidence type="ECO:0000313" key="14">
    <source>
        <dbReference type="EMBL" id="TDR23278.1"/>
    </source>
</evidence>
<dbReference type="EMBL" id="SNZB01000001">
    <property type="protein sequence ID" value="TDR23278.1"/>
    <property type="molecule type" value="Genomic_DNA"/>
</dbReference>
<comment type="subunit">
    <text evidence="10">Monomer.</text>
</comment>
<name>A0A4R6Y2Q2_9GAMM</name>
<gene>
    <name evidence="10" type="primary">miaA</name>
    <name evidence="14" type="ORF">C8D91_0138</name>
</gene>
<dbReference type="PANTHER" id="PTHR11088">
    <property type="entry name" value="TRNA DIMETHYLALLYLTRANSFERASE"/>
    <property type="match status" value="1"/>
</dbReference>
<dbReference type="PANTHER" id="PTHR11088:SF60">
    <property type="entry name" value="TRNA DIMETHYLALLYLTRANSFERASE"/>
    <property type="match status" value="1"/>
</dbReference>
<organism evidence="14 15">
    <name type="scientific">Marinicella litoralis</name>
    <dbReference type="NCBI Taxonomy" id="644220"/>
    <lineage>
        <taxon>Bacteria</taxon>
        <taxon>Pseudomonadati</taxon>
        <taxon>Pseudomonadota</taxon>
        <taxon>Gammaproteobacteria</taxon>
        <taxon>Lysobacterales</taxon>
        <taxon>Marinicellaceae</taxon>
        <taxon>Marinicella</taxon>
    </lineage>
</organism>
<dbReference type="Pfam" id="PF01715">
    <property type="entry name" value="IPPT"/>
    <property type="match status" value="1"/>
</dbReference>
<keyword evidence="5 10" id="KW-0819">tRNA processing</keyword>
<evidence type="ECO:0000256" key="6">
    <source>
        <dbReference type="ARBA" id="ARBA00022741"/>
    </source>
</evidence>
<comment type="caution">
    <text evidence="14">The sequence shown here is derived from an EMBL/GenBank/DDBJ whole genome shotgun (WGS) entry which is preliminary data.</text>
</comment>
<feature type="region of interest" description="Interaction with substrate tRNA" evidence="10">
    <location>
        <begin position="43"/>
        <end position="46"/>
    </location>
</feature>
<comment type="cofactor">
    <cofactor evidence="1 10">
        <name>Mg(2+)</name>
        <dbReference type="ChEBI" id="CHEBI:18420"/>
    </cofactor>
</comment>
<keyword evidence="7 10" id="KW-0067">ATP-binding</keyword>
<dbReference type="GO" id="GO:0052381">
    <property type="term" value="F:tRNA dimethylallyltransferase activity"/>
    <property type="evidence" value="ECO:0007669"/>
    <property type="project" value="UniProtKB-UniRule"/>
</dbReference>
<dbReference type="RefSeq" id="WP_099018070.1">
    <property type="nucleotide sequence ID" value="NZ_NIHB01000001.1"/>
</dbReference>
<dbReference type="Proteomes" id="UP000295724">
    <property type="component" value="Unassembled WGS sequence"/>
</dbReference>
<evidence type="ECO:0000256" key="8">
    <source>
        <dbReference type="ARBA" id="ARBA00022842"/>
    </source>
</evidence>
<reference evidence="14 15" key="1">
    <citation type="submission" date="2019-03" db="EMBL/GenBank/DDBJ databases">
        <title>Genomic Encyclopedia of Type Strains, Phase IV (KMG-IV): sequencing the most valuable type-strain genomes for metagenomic binning, comparative biology and taxonomic classification.</title>
        <authorList>
            <person name="Goeker M."/>
        </authorList>
    </citation>
    <scope>NUCLEOTIDE SEQUENCE [LARGE SCALE GENOMIC DNA]</scope>
    <source>
        <strain evidence="14 15">DSM 25488</strain>
    </source>
</reference>
<dbReference type="GO" id="GO:0005524">
    <property type="term" value="F:ATP binding"/>
    <property type="evidence" value="ECO:0007669"/>
    <property type="project" value="UniProtKB-UniRule"/>
</dbReference>
<dbReference type="SUPFAM" id="SSF52540">
    <property type="entry name" value="P-loop containing nucleoside triphosphate hydrolases"/>
    <property type="match status" value="2"/>
</dbReference>
<dbReference type="AlphaFoldDB" id="A0A4R6Y2Q2"/>
<comment type="similarity">
    <text evidence="3 10 13">Belongs to the IPP transferase family.</text>
</comment>
<dbReference type="OrthoDB" id="9776390at2"/>
<feature type="site" description="Interaction with substrate tRNA" evidence="10">
    <location>
        <position position="109"/>
    </location>
</feature>
<evidence type="ECO:0000256" key="3">
    <source>
        <dbReference type="ARBA" id="ARBA00005842"/>
    </source>
</evidence>
<evidence type="ECO:0000256" key="7">
    <source>
        <dbReference type="ARBA" id="ARBA00022840"/>
    </source>
</evidence>
<dbReference type="InterPro" id="IPR018022">
    <property type="entry name" value="IPT"/>
</dbReference>
<evidence type="ECO:0000256" key="13">
    <source>
        <dbReference type="RuleBase" id="RU003785"/>
    </source>
</evidence>
<evidence type="ECO:0000256" key="12">
    <source>
        <dbReference type="RuleBase" id="RU003784"/>
    </source>
</evidence>
<feature type="binding site" evidence="10">
    <location>
        <begin position="18"/>
        <end position="25"/>
    </location>
    <ligand>
        <name>ATP</name>
        <dbReference type="ChEBI" id="CHEBI:30616"/>
    </ligand>
</feature>
<dbReference type="Gene3D" id="3.40.50.300">
    <property type="entry name" value="P-loop containing nucleotide triphosphate hydrolases"/>
    <property type="match status" value="1"/>
</dbReference>
<dbReference type="NCBIfam" id="TIGR00174">
    <property type="entry name" value="miaA"/>
    <property type="match status" value="1"/>
</dbReference>
<evidence type="ECO:0000256" key="2">
    <source>
        <dbReference type="ARBA" id="ARBA00003213"/>
    </source>
</evidence>
<protein>
    <recommendedName>
        <fullName evidence="10">tRNA dimethylallyltransferase</fullName>
        <ecNumber evidence="10">2.5.1.75</ecNumber>
    </recommendedName>
    <alternativeName>
        <fullName evidence="10">Dimethylallyl diphosphate:tRNA dimethylallyltransferase</fullName>
        <shortName evidence="10">DMAPP:tRNA dimethylallyltransferase</shortName>
        <shortName evidence="10">DMATase</shortName>
    </alternativeName>
    <alternativeName>
        <fullName evidence="10">Isopentenyl-diphosphate:tRNA isopentenyltransferase</fullName>
        <shortName evidence="10">IPP transferase</shortName>
        <shortName evidence="10">IPPT</shortName>
        <shortName evidence="10">IPTase</shortName>
    </alternativeName>
</protein>
<dbReference type="HAMAP" id="MF_00185">
    <property type="entry name" value="IPP_trans"/>
    <property type="match status" value="1"/>
</dbReference>
<evidence type="ECO:0000256" key="11">
    <source>
        <dbReference type="RuleBase" id="RU003783"/>
    </source>
</evidence>
<evidence type="ECO:0000256" key="1">
    <source>
        <dbReference type="ARBA" id="ARBA00001946"/>
    </source>
</evidence>
<comment type="caution">
    <text evidence="10">Lacks conserved residue(s) required for the propagation of feature annotation.</text>
</comment>
<dbReference type="GO" id="GO:0006400">
    <property type="term" value="P:tRNA modification"/>
    <property type="evidence" value="ECO:0007669"/>
    <property type="project" value="TreeGrafter"/>
</dbReference>
<dbReference type="EC" id="2.5.1.75" evidence="10"/>
<comment type="function">
    <text evidence="2 10 12">Catalyzes the transfer of a dimethylallyl group onto the adenine at position 37 in tRNAs that read codons beginning with uridine, leading to the formation of N6-(dimethylallyl)adenosine (i(6)A).</text>
</comment>
<feature type="region of interest" description="Interaction with substrate tRNA" evidence="10">
    <location>
        <begin position="167"/>
        <end position="171"/>
    </location>
</feature>
<comment type="catalytic activity">
    <reaction evidence="9 10 11">
        <text>adenosine(37) in tRNA + dimethylallyl diphosphate = N(6)-dimethylallyladenosine(37) in tRNA + diphosphate</text>
        <dbReference type="Rhea" id="RHEA:26482"/>
        <dbReference type="Rhea" id="RHEA-COMP:10162"/>
        <dbReference type="Rhea" id="RHEA-COMP:10375"/>
        <dbReference type="ChEBI" id="CHEBI:33019"/>
        <dbReference type="ChEBI" id="CHEBI:57623"/>
        <dbReference type="ChEBI" id="CHEBI:74411"/>
        <dbReference type="ChEBI" id="CHEBI:74415"/>
        <dbReference type="EC" id="2.5.1.75"/>
    </reaction>
</comment>
<keyword evidence="6 10" id="KW-0547">Nucleotide-binding</keyword>
<evidence type="ECO:0000256" key="5">
    <source>
        <dbReference type="ARBA" id="ARBA00022694"/>
    </source>
</evidence>
<dbReference type="InterPro" id="IPR039657">
    <property type="entry name" value="Dimethylallyltransferase"/>
</dbReference>
<keyword evidence="4 10" id="KW-0808">Transferase</keyword>
<feature type="site" description="Interaction with substrate tRNA" evidence="10">
    <location>
        <position position="131"/>
    </location>
</feature>
<keyword evidence="8 10" id="KW-0460">Magnesium</keyword>
<evidence type="ECO:0000256" key="10">
    <source>
        <dbReference type="HAMAP-Rule" id="MF_00185"/>
    </source>
</evidence>
<dbReference type="InterPro" id="IPR027417">
    <property type="entry name" value="P-loop_NTPase"/>
</dbReference>
<evidence type="ECO:0000313" key="15">
    <source>
        <dbReference type="Proteomes" id="UP000295724"/>
    </source>
</evidence>
<evidence type="ECO:0000256" key="9">
    <source>
        <dbReference type="ARBA" id="ARBA00049563"/>
    </source>
</evidence>
<feature type="binding site" evidence="10">
    <location>
        <begin position="20"/>
        <end position="25"/>
    </location>
    <ligand>
        <name>substrate</name>
    </ligand>
</feature>
<dbReference type="FunFam" id="1.10.20.140:FF:000001">
    <property type="entry name" value="tRNA dimethylallyltransferase"/>
    <property type="match status" value="1"/>
</dbReference>